<evidence type="ECO:0000313" key="7">
    <source>
        <dbReference type="Proteomes" id="UP000292362"/>
    </source>
</evidence>
<keyword evidence="2 4" id="KW-0378">Hydrolase</keyword>
<dbReference type="PANTHER" id="PTHR13832">
    <property type="entry name" value="PROTEIN PHOSPHATASE 2C"/>
    <property type="match status" value="1"/>
</dbReference>
<dbReference type="VEuPathDB" id="MicrosporidiaDB:CWI37_0285p0030"/>
<evidence type="ECO:0000256" key="4">
    <source>
        <dbReference type="RuleBase" id="RU003465"/>
    </source>
</evidence>
<dbReference type="PANTHER" id="PTHR13832:SF827">
    <property type="entry name" value="PROTEIN PHOSPHATASE 1L"/>
    <property type="match status" value="1"/>
</dbReference>
<dbReference type="PROSITE" id="PS01032">
    <property type="entry name" value="PPM_1"/>
    <property type="match status" value="1"/>
</dbReference>
<evidence type="ECO:0000259" key="5">
    <source>
        <dbReference type="PROSITE" id="PS51746"/>
    </source>
</evidence>
<feature type="domain" description="PPM-type phosphatase" evidence="5">
    <location>
        <begin position="1"/>
        <end position="261"/>
    </location>
</feature>
<dbReference type="PROSITE" id="PS51746">
    <property type="entry name" value="PPM_2"/>
    <property type="match status" value="1"/>
</dbReference>
<name>A0A4Q9L835_9MICR</name>
<proteinExistence type="inferred from homology"/>
<dbReference type="InterPro" id="IPR015655">
    <property type="entry name" value="PP2C"/>
</dbReference>
<organism evidence="6 7">
    <name type="scientific">Hamiltosporidium tvaerminnensis</name>
    <dbReference type="NCBI Taxonomy" id="1176355"/>
    <lineage>
        <taxon>Eukaryota</taxon>
        <taxon>Fungi</taxon>
        <taxon>Fungi incertae sedis</taxon>
        <taxon>Microsporidia</taxon>
        <taxon>Dubosqiidae</taxon>
        <taxon>Hamiltosporidium</taxon>
    </lineage>
</organism>
<dbReference type="InterPro" id="IPR000222">
    <property type="entry name" value="PP2C_BS"/>
</dbReference>
<evidence type="ECO:0000256" key="3">
    <source>
        <dbReference type="ARBA" id="ARBA00022912"/>
    </source>
</evidence>
<reference evidence="6 7" key="1">
    <citation type="submission" date="2017-12" db="EMBL/GenBank/DDBJ databases">
        <authorList>
            <person name="Pombert J.-F."/>
            <person name="Haag K.L."/>
            <person name="Ebert D."/>
        </authorList>
    </citation>
    <scope>NUCLEOTIDE SEQUENCE [LARGE SCALE GENOMIC DNA]</scope>
    <source>
        <strain evidence="6">FI-OER-3-3</strain>
    </source>
</reference>
<accession>A0A4Q9L835</accession>
<comment type="similarity">
    <text evidence="4">Belongs to the PP2C family.</text>
</comment>
<dbReference type="InterPro" id="IPR036457">
    <property type="entry name" value="PPM-type-like_dom_sf"/>
</dbReference>
<protein>
    <submittedName>
        <fullName evidence="6">Protein phosphatase 2C</fullName>
    </submittedName>
</protein>
<dbReference type="SMART" id="SM00332">
    <property type="entry name" value="PP2Cc"/>
    <property type="match status" value="1"/>
</dbReference>
<dbReference type="SUPFAM" id="SSF81606">
    <property type="entry name" value="PP2C-like"/>
    <property type="match status" value="1"/>
</dbReference>
<dbReference type="EMBL" id="PITJ01000285">
    <property type="protein sequence ID" value="TBU03496.1"/>
    <property type="molecule type" value="Genomic_DNA"/>
</dbReference>
<keyword evidence="3 4" id="KW-0904">Protein phosphatase</keyword>
<dbReference type="GO" id="GO:0004722">
    <property type="term" value="F:protein serine/threonine phosphatase activity"/>
    <property type="evidence" value="ECO:0007669"/>
    <property type="project" value="InterPro"/>
</dbReference>
<dbReference type="Pfam" id="PF00481">
    <property type="entry name" value="PP2C"/>
    <property type="match status" value="1"/>
</dbReference>
<dbReference type="AlphaFoldDB" id="A0A4Q9L835"/>
<dbReference type="GO" id="GO:0046872">
    <property type="term" value="F:metal ion binding"/>
    <property type="evidence" value="ECO:0007669"/>
    <property type="project" value="UniProtKB-KW"/>
</dbReference>
<dbReference type="Proteomes" id="UP000292362">
    <property type="component" value="Unassembled WGS sequence"/>
</dbReference>
<sequence length="262" mass="30796">MEDKILFLNMEKHENIEFSIFGIFDGHGGYEVAEYCKENFIKFLKKEISNVTRNNLHVYNWESIFKKTFIEIDNSLLKEKYIYSFIGTTALLLFINHNKPMNEFYIINLGDSTAFKCNETRYTVLNEHHNLRNSVEATRLRNTNINIFGDRLDGKLDVTRSLGDFYFKKNENRNLDSCDKELSPVPECLRIKFAKEEVLSIMSDGVTDGIDFPSLHKIIIQYSFEKNQLNFLPKRIFEVCLMENPDKQRSEDNMSIIIIKLK</sequence>
<keyword evidence="1" id="KW-0479">Metal-binding</keyword>
<dbReference type="CDD" id="cd00143">
    <property type="entry name" value="PP2Cc"/>
    <property type="match status" value="1"/>
</dbReference>
<gene>
    <name evidence="6" type="ORF">CWI37_0285p0030</name>
</gene>
<evidence type="ECO:0000256" key="1">
    <source>
        <dbReference type="ARBA" id="ARBA00022723"/>
    </source>
</evidence>
<dbReference type="Gene3D" id="3.60.40.10">
    <property type="entry name" value="PPM-type phosphatase domain"/>
    <property type="match status" value="1"/>
</dbReference>
<comment type="caution">
    <text evidence="6">The sequence shown here is derived from an EMBL/GenBank/DDBJ whole genome shotgun (WGS) entry which is preliminary data.</text>
</comment>
<dbReference type="InterPro" id="IPR001932">
    <property type="entry name" value="PPM-type_phosphatase-like_dom"/>
</dbReference>
<evidence type="ECO:0000313" key="6">
    <source>
        <dbReference type="EMBL" id="TBU03496.1"/>
    </source>
</evidence>
<evidence type="ECO:0000256" key="2">
    <source>
        <dbReference type="ARBA" id="ARBA00022801"/>
    </source>
</evidence>